<dbReference type="RefSeq" id="WP_100415626.1">
    <property type="nucleotide sequence ID" value="NZ_PGEZ01000005.1"/>
</dbReference>
<comment type="cofactor">
    <cofactor evidence="6">
        <name>Mg(2+)</name>
        <dbReference type="ChEBI" id="CHEBI:18420"/>
    </cofactor>
</comment>
<dbReference type="PANTHER" id="PTHR35901">
    <property type="entry name" value="RIBONUCLEASE VAPC3"/>
    <property type="match status" value="1"/>
</dbReference>
<protein>
    <recommendedName>
        <fullName evidence="6">Ribonuclease VapC</fullName>
        <shortName evidence="6">RNase VapC</shortName>
        <ecNumber evidence="6">3.1.-.-</ecNumber>
    </recommendedName>
    <alternativeName>
        <fullName evidence="6">Toxin VapC</fullName>
    </alternativeName>
</protein>
<reference evidence="8 9" key="1">
    <citation type="submission" date="2017-11" db="EMBL/GenBank/DDBJ databases">
        <title>Genomic Encyclopedia of Archaeal and Bacterial Type Strains, Phase II (KMG-II): From Individual Species to Whole Genera.</title>
        <authorList>
            <person name="Goeker M."/>
        </authorList>
    </citation>
    <scope>NUCLEOTIDE SEQUENCE [LARGE SCALE GENOMIC DNA]</scope>
    <source>
        <strain evidence="8 9">DSM 27763</strain>
    </source>
</reference>
<dbReference type="InterPro" id="IPR002716">
    <property type="entry name" value="PIN_dom"/>
</dbReference>
<dbReference type="PANTHER" id="PTHR35901:SF1">
    <property type="entry name" value="EXONUCLEASE VAPC9"/>
    <property type="match status" value="1"/>
</dbReference>
<keyword evidence="6" id="KW-0800">Toxin</keyword>
<keyword evidence="1 6" id="KW-1277">Toxin-antitoxin system</keyword>
<comment type="similarity">
    <text evidence="6">Belongs to the PINc/VapC protein family.</text>
</comment>
<keyword evidence="5 6" id="KW-0460">Magnesium</keyword>
<evidence type="ECO:0000313" key="9">
    <source>
        <dbReference type="Proteomes" id="UP000230842"/>
    </source>
</evidence>
<dbReference type="GO" id="GO:0016787">
    <property type="term" value="F:hydrolase activity"/>
    <property type="evidence" value="ECO:0007669"/>
    <property type="project" value="UniProtKB-KW"/>
</dbReference>
<name>A0A2M9AQ88_9ACTN</name>
<evidence type="ECO:0000256" key="1">
    <source>
        <dbReference type="ARBA" id="ARBA00022649"/>
    </source>
</evidence>
<organism evidence="8 9">
    <name type="scientific">Mumia flava</name>
    <dbReference type="NCBI Taxonomy" id="1348852"/>
    <lineage>
        <taxon>Bacteria</taxon>
        <taxon>Bacillati</taxon>
        <taxon>Actinomycetota</taxon>
        <taxon>Actinomycetes</taxon>
        <taxon>Propionibacteriales</taxon>
        <taxon>Nocardioidaceae</taxon>
        <taxon>Mumia</taxon>
    </lineage>
</organism>
<dbReference type="GO" id="GO:0090729">
    <property type="term" value="F:toxin activity"/>
    <property type="evidence" value="ECO:0007669"/>
    <property type="project" value="UniProtKB-KW"/>
</dbReference>
<evidence type="ECO:0000256" key="5">
    <source>
        <dbReference type="ARBA" id="ARBA00022842"/>
    </source>
</evidence>
<accession>A0A2M9AQ88</accession>
<gene>
    <name evidence="6" type="primary">vapC</name>
    <name evidence="8" type="ORF">CLV56_4118</name>
</gene>
<dbReference type="InterPro" id="IPR022907">
    <property type="entry name" value="VapC_family"/>
</dbReference>
<dbReference type="Gene3D" id="3.40.50.1010">
    <property type="entry name" value="5'-nuclease"/>
    <property type="match status" value="1"/>
</dbReference>
<dbReference type="HAMAP" id="MF_00265">
    <property type="entry name" value="VapC_Nob1"/>
    <property type="match status" value="1"/>
</dbReference>
<dbReference type="GO" id="GO:0004540">
    <property type="term" value="F:RNA nuclease activity"/>
    <property type="evidence" value="ECO:0007669"/>
    <property type="project" value="InterPro"/>
</dbReference>
<evidence type="ECO:0000256" key="6">
    <source>
        <dbReference type="HAMAP-Rule" id="MF_00265"/>
    </source>
</evidence>
<dbReference type="OrthoDB" id="4377304at2"/>
<dbReference type="EC" id="3.1.-.-" evidence="6"/>
<dbReference type="Proteomes" id="UP000230842">
    <property type="component" value="Unassembled WGS sequence"/>
</dbReference>
<feature type="domain" description="PIN" evidence="7">
    <location>
        <begin position="5"/>
        <end position="124"/>
    </location>
</feature>
<keyword evidence="2 6" id="KW-0540">Nuclease</keyword>
<dbReference type="GO" id="GO:0000287">
    <property type="term" value="F:magnesium ion binding"/>
    <property type="evidence" value="ECO:0007669"/>
    <property type="project" value="UniProtKB-UniRule"/>
</dbReference>
<keyword evidence="9" id="KW-1185">Reference proteome</keyword>
<evidence type="ECO:0000256" key="3">
    <source>
        <dbReference type="ARBA" id="ARBA00022723"/>
    </source>
</evidence>
<keyword evidence="4 6" id="KW-0378">Hydrolase</keyword>
<keyword evidence="3 6" id="KW-0479">Metal-binding</keyword>
<feature type="binding site" evidence="6">
    <location>
        <position position="7"/>
    </location>
    <ligand>
        <name>Mg(2+)</name>
        <dbReference type="ChEBI" id="CHEBI:18420"/>
    </ligand>
</feature>
<evidence type="ECO:0000256" key="4">
    <source>
        <dbReference type="ARBA" id="ARBA00022801"/>
    </source>
</evidence>
<comment type="caution">
    <text evidence="8">The sequence shown here is derived from an EMBL/GenBank/DDBJ whole genome shotgun (WGS) entry which is preliminary data.</text>
</comment>
<dbReference type="InterPro" id="IPR051619">
    <property type="entry name" value="TypeII_TA_RNase_PINc/VapC"/>
</dbReference>
<dbReference type="CDD" id="cd09873">
    <property type="entry name" value="PIN_Pae0151-like"/>
    <property type="match status" value="1"/>
</dbReference>
<dbReference type="AlphaFoldDB" id="A0A2M9AQ88"/>
<dbReference type="EMBL" id="PGEZ01000005">
    <property type="protein sequence ID" value="PJJ47859.1"/>
    <property type="molecule type" value="Genomic_DNA"/>
</dbReference>
<dbReference type="Pfam" id="PF01850">
    <property type="entry name" value="PIN"/>
    <property type="match status" value="1"/>
</dbReference>
<dbReference type="SUPFAM" id="SSF88723">
    <property type="entry name" value="PIN domain-like"/>
    <property type="match status" value="1"/>
</dbReference>
<feature type="binding site" evidence="6">
    <location>
        <position position="99"/>
    </location>
    <ligand>
        <name>Mg(2+)</name>
        <dbReference type="ChEBI" id="CHEBI:18420"/>
    </ligand>
</feature>
<comment type="function">
    <text evidence="6">Toxic component of a toxin-antitoxin (TA) system. An RNase.</text>
</comment>
<evidence type="ECO:0000259" key="7">
    <source>
        <dbReference type="Pfam" id="PF01850"/>
    </source>
</evidence>
<proteinExistence type="inferred from homology"/>
<sequence length="129" mass="13422">MTEFVLDASAALSLIFEDEDPGGVRDAFQGGARAVVPSIFLFEVANAAVSAVRRGRIDPTDLASVLGGLGRLPISVVAEHPSPVGLAAIAVEHNLSAYDAAYLHLARERQVPLVTYDGQLAAAAASVLR</sequence>
<evidence type="ECO:0000313" key="8">
    <source>
        <dbReference type="EMBL" id="PJJ47859.1"/>
    </source>
</evidence>
<dbReference type="InterPro" id="IPR029060">
    <property type="entry name" value="PIN-like_dom_sf"/>
</dbReference>
<dbReference type="InterPro" id="IPR044153">
    <property type="entry name" value="PIN_Pae0151-like"/>
</dbReference>
<evidence type="ECO:0000256" key="2">
    <source>
        <dbReference type="ARBA" id="ARBA00022722"/>
    </source>
</evidence>